<sequence>MPSCNLIKYKELDIVYTDISNASPEEAIAVFDENQIIISKMPHKSVYALVHAKDARFNSGLIQKIKETVKKNNPYSKATAVSGLNSLSRLMVNSIIAFTGRQMKLVESPEEGKEWLYKKYKEAAVVTA</sequence>
<dbReference type="RefSeq" id="WP_202858227.1">
    <property type="nucleotide sequence ID" value="NZ_JAEUGD010000064.1"/>
</dbReference>
<comment type="caution">
    <text evidence="1">The sequence shown here is derived from an EMBL/GenBank/DDBJ whole genome shotgun (WGS) entry which is preliminary data.</text>
</comment>
<organism evidence="1 2">
    <name type="scientific">Fulvivirga marina</name>
    <dbReference type="NCBI Taxonomy" id="2494733"/>
    <lineage>
        <taxon>Bacteria</taxon>
        <taxon>Pseudomonadati</taxon>
        <taxon>Bacteroidota</taxon>
        <taxon>Cytophagia</taxon>
        <taxon>Cytophagales</taxon>
        <taxon>Fulvivirgaceae</taxon>
        <taxon>Fulvivirga</taxon>
    </lineage>
</organism>
<dbReference type="AlphaFoldDB" id="A0A937FZ63"/>
<reference evidence="1" key="1">
    <citation type="submission" date="2021-01" db="EMBL/GenBank/DDBJ databases">
        <title>Fulvivirga kasyanovii gen. nov., sp nov., a novel member of the phylum Bacteroidetes isolated from seawater in a mussel farm.</title>
        <authorList>
            <person name="Zhao L.-H."/>
            <person name="Wang Z.-J."/>
        </authorList>
    </citation>
    <scope>NUCLEOTIDE SEQUENCE</scope>
    <source>
        <strain evidence="1">29W222</strain>
    </source>
</reference>
<name>A0A937FZ63_9BACT</name>
<gene>
    <name evidence="1" type="ORF">JMN32_20445</name>
</gene>
<protein>
    <submittedName>
        <fullName evidence="1">Uncharacterized protein</fullName>
    </submittedName>
</protein>
<evidence type="ECO:0000313" key="1">
    <source>
        <dbReference type="EMBL" id="MBL6448694.1"/>
    </source>
</evidence>
<keyword evidence="2" id="KW-1185">Reference proteome</keyword>
<proteinExistence type="predicted"/>
<evidence type="ECO:0000313" key="2">
    <source>
        <dbReference type="Proteomes" id="UP000614216"/>
    </source>
</evidence>
<dbReference type="EMBL" id="JAEUGD010000064">
    <property type="protein sequence ID" value="MBL6448694.1"/>
    <property type="molecule type" value="Genomic_DNA"/>
</dbReference>
<accession>A0A937FZ63</accession>
<dbReference type="Proteomes" id="UP000614216">
    <property type="component" value="Unassembled WGS sequence"/>
</dbReference>